<evidence type="ECO:0000313" key="2">
    <source>
        <dbReference type="EMBL" id="OAQ32923.1"/>
    </source>
</evidence>
<sequence>MASTSESGRQRAASPRSTRPTSPQHRRQLGTATTRSSVITPEFDIVHHPIRDTVWIVSALLSLMAHKNDGQYNPLVDPITPFHSRAVPRISIEAYLTRILQFIPFTNEVLLNVLVFLDRIGGLAPNGFRVNSFNIHRLLITCLMVAAKFTSDLFYSNARYAKVGGLSLPELNQLELVFLFTTQFDLNVKEEELQRVGNALL</sequence>
<dbReference type="GO" id="GO:0000307">
    <property type="term" value="C:cyclin-dependent protein kinase holoenzyme complex"/>
    <property type="evidence" value="ECO:0007669"/>
    <property type="project" value="TreeGrafter"/>
</dbReference>
<dbReference type="PANTHER" id="PTHR15615:SF94">
    <property type="entry name" value="PHO85 CYCLIN-6-RELATED"/>
    <property type="match status" value="1"/>
</dbReference>
<feature type="region of interest" description="Disordered" evidence="1">
    <location>
        <begin position="1"/>
        <end position="33"/>
    </location>
</feature>
<evidence type="ECO:0000256" key="1">
    <source>
        <dbReference type="SAM" id="MobiDB-lite"/>
    </source>
</evidence>
<dbReference type="GO" id="GO:0016538">
    <property type="term" value="F:cyclin-dependent protein serine/threonine kinase regulator activity"/>
    <property type="evidence" value="ECO:0007669"/>
    <property type="project" value="TreeGrafter"/>
</dbReference>
<dbReference type="InterPro" id="IPR013922">
    <property type="entry name" value="Cyclin_PHO80-like"/>
</dbReference>
<dbReference type="OrthoDB" id="1060854at2759"/>
<dbReference type="GO" id="GO:0005634">
    <property type="term" value="C:nucleus"/>
    <property type="evidence" value="ECO:0007669"/>
    <property type="project" value="TreeGrafter"/>
</dbReference>
<reference evidence="2 3" key="1">
    <citation type="submission" date="2016-05" db="EMBL/GenBank/DDBJ databases">
        <title>Genome sequencing reveals origins of a unique bacterial endosymbiosis in the earliest lineages of terrestrial Fungi.</title>
        <authorList>
            <consortium name="DOE Joint Genome Institute"/>
            <person name="Uehling J."/>
            <person name="Gryganskyi A."/>
            <person name="Hameed K."/>
            <person name="Tschaplinski T."/>
            <person name="Misztal P."/>
            <person name="Wu S."/>
            <person name="Desiro A."/>
            <person name="Vande Pol N."/>
            <person name="Du Z.-Y."/>
            <person name="Zienkiewicz A."/>
            <person name="Zienkiewicz K."/>
            <person name="Morin E."/>
            <person name="Tisserant E."/>
            <person name="Splivallo R."/>
            <person name="Hainaut M."/>
            <person name="Henrissat B."/>
            <person name="Ohm R."/>
            <person name="Kuo A."/>
            <person name="Yan J."/>
            <person name="Lipzen A."/>
            <person name="Nolan M."/>
            <person name="Labutti K."/>
            <person name="Barry K."/>
            <person name="Goldstein A."/>
            <person name="Labbe J."/>
            <person name="Schadt C."/>
            <person name="Tuskan G."/>
            <person name="Grigoriev I."/>
            <person name="Martin F."/>
            <person name="Vilgalys R."/>
            <person name="Bonito G."/>
        </authorList>
    </citation>
    <scope>NUCLEOTIDE SEQUENCE [LARGE SCALE GENOMIC DNA]</scope>
    <source>
        <strain evidence="2 3">AG-77</strain>
    </source>
</reference>
<dbReference type="PANTHER" id="PTHR15615">
    <property type="match status" value="1"/>
</dbReference>
<name>A0A197K6Y0_9FUNG</name>
<dbReference type="GO" id="GO:0019901">
    <property type="term" value="F:protein kinase binding"/>
    <property type="evidence" value="ECO:0007669"/>
    <property type="project" value="InterPro"/>
</dbReference>
<accession>A0A197K6Y0</accession>
<dbReference type="CDD" id="cd20558">
    <property type="entry name" value="CYCLIN_ScPCL7-like"/>
    <property type="match status" value="1"/>
</dbReference>
<organism evidence="2 3">
    <name type="scientific">Linnemannia elongata AG-77</name>
    <dbReference type="NCBI Taxonomy" id="1314771"/>
    <lineage>
        <taxon>Eukaryota</taxon>
        <taxon>Fungi</taxon>
        <taxon>Fungi incertae sedis</taxon>
        <taxon>Mucoromycota</taxon>
        <taxon>Mortierellomycotina</taxon>
        <taxon>Mortierellomycetes</taxon>
        <taxon>Mortierellales</taxon>
        <taxon>Mortierellaceae</taxon>
        <taxon>Linnemannia</taxon>
    </lineage>
</organism>
<dbReference type="SUPFAM" id="SSF47954">
    <property type="entry name" value="Cyclin-like"/>
    <property type="match status" value="1"/>
</dbReference>
<keyword evidence="3" id="KW-1185">Reference proteome</keyword>
<dbReference type="Pfam" id="PF08613">
    <property type="entry name" value="Cyclin"/>
    <property type="match status" value="1"/>
</dbReference>
<gene>
    <name evidence="2" type="ORF">K457DRAFT_70117</name>
</gene>
<dbReference type="Proteomes" id="UP000078512">
    <property type="component" value="Unassembled WGS sequence"/>
</dbReference>
<proteinExistence type="predicted"/>
<dbReference type="Gene3D" id="1.10.472.10">
    <property type="entry name" value="Cyclin-like"/>
    <property type="match status" value="1"/>
</dbReference>
<dbReference type="EMBL" id="KV442023">
    <property type="protein sequence ID" value="OAQ32923.1"/>
    <property type="molecule type" value="Genomic_DNA"/>
</dbReference>
<feature type="non-terminal residue" evidence="2">
    <location>
        <position position="201"/>
    </location>
</feature>
<protein>
    <submittedName>
        <fullName evidence="2">Cyclin-domain-containing protein</fullName>
    </submittedName>
</protein>
<dbReference type="AlphaFoldDB" id="A0A197K6Y0"/>
<dbReference type="InterPro" id="IPR036915">
    <property type="entry name" value="Cyclin-like_sf"/>
</dbReference>
<dbReference type="STRING" id="1314771.A0A197K6Y0"/>
<evidence type="ECO:0000313" key="3">
    <source>
        <dbReference type="Proteomes" id="UP000078512"/>
    </source>
</evidence>